<sequence>MTDDRKHSVTRRQFVAGAVMVGGSIAAMPLLGGGISQAFDEPFANRKHHGVGDFGEPTPAERVIYTTCEQCQTHCTIKVVLTDPAVTGGKAYVRKIAGNPYSPLNTVPYDQIPYDTSPFAAAQGHGDLAVDGRLFAGGRTCLKGQAGIQTAYDAYRIAKPLKRVGPRGSGEWQSISWEQAIQEIADRLRPHIGYAPKEQVMADWAKVKAGEMTQEAFDAKYRDVLVNTLHPDLGPKSNQIAFVFGNRDGFITRMFNQAIGTINTFNHGGICGVPGVAANVRGRNGTQSKNRQYADLDHCEYLIAWGTNLAVANKGPTWLAPRLMNAIQRGMKLVVVDPRLSKTVEKAHLWVPVKPGMDIALAFGMIRWIIENERYDERYLRNPGKKAAAADGEPTWSDATHLVNLSNPDRPKLRAKDVGLEGDAFVVLQDGVPVPATEAMDGQLEVDTEINRIRVKSAFTLLKERVFEKSIAEYAEMAGVPEATIVEMARDFTAHGKRAVAVSYRGPAMHTNGFYAVYAIGILNYLIGNHDWKGGENSSAVRYKETTGSRYDVSKVEGGYAPWGVPITREKQVYEQSSLFARDGYPAKRRWTFLGGNACHEVIPSAYDEYPYALKALFINRMSLVESAPGGNVQAEMLKDEQKLPLVVAFDVVIGGTSQYADYILPDLTYLERWNLLSIYPNQNLKESHIEQPACRVMDGPRAVEDVLIDLGKVLGLKGFGPNAFPGGHSLDRAEDYYLKIVANIAFDEEPVPDASPEELELFSRARRIALGDRYDEEAWKAAVTPEEWPKVVYVLNRGGRFAPPDTAYEGEWLAMRYGGQVNLYDEVAARQKSSYTGKYYDGTPLIWSAVDYTGSEIQDNLPLQFTNWKSSHLSNHRTIGNAWLREIREENPVWIHPRDAAARGIRHGDRIRLRSASATVEATAYITEGIRPGVVGAEFSYGHETYGARAVTIDGVVIPPVTAYGHTGYDMRQTGTEPTGLAPGRGTGFRVNDLIRQDDHLGPGSSLVDALTNASAQYDTWVEVEKV</sequence>
<name>A0ABS4JTU0_9FIRM</name>
<keyword evidence="4" id="KW-0479">Metal-binding</keyword>
<dbReference type="Proteomes" id="UP001519289">
    <property type="component" value="Unassembled WGS sequence"/>
</dbReference>
<keyword evidence="12" id="KW-1185">Reference proteome</keyword>
<evidence type="ECO:0000313" key="11">
    <source>
        <dbReference type="EMBL" id="MBP2018937.1"/>
    </source>
</evidence>
<keyword evidence="3" id="KW-0500">Molybdenum</keyword>
<dbReference type="InterPro" id="IPR006963">
    <property type="entry name" value="Mopterin_OxRdtase_4Fe-4S_dom"/>
</dbReference>
<keyword evidence="8" id="KW-0411">Iron-sulfur</keyword>
<accession>A0ABS4JTU0</accession>
<evidence type="ECO:0000256" key="9">
    <source>
        <dbReference type="SAM" id="Phobius"/>
    </source>
</evidence>
<dbReference type="PANTHER" id="PTHR43742:SF9">
    <property type="entry name" value="TETRATHIONATE REDUCTASE SUBUNIT A"/>
    <property type="match status" value="1"/>
</dbReference>
<organism evidence="11 12">
    <name type="scientific">Symbiobacterium terraclitae</name>
    <dbReference type="NCBI Taxonomy" id="557451"/>
    <lineage>
        <taxon>Bacteria</taxon>
        <taxon>Bacillati</taxon>
        <taxon>Bacillota</taxon>
        <taxon>Clostridia</taxon>
        <taxon>Eubacteriales</taxon>
        <taxon>Symbiobacteriaceae</taxon>
        <taxon>Symbiobacterium</taxon>
    </lineage>
</organism>
<dbReference type="Gene3D" id="3.40.228.10">
    <property type="entry name" value="Dimethylsulfoxide Reductase, domain 2"/>
    <property type="match status" value="1"/>
</dbReference>
<dbReference type="PANTHER" id="PTHR43742">
    <property type="entry name" value="TRIMETHYLAMINE-N-OXIDE REDUCTASE"/>
    <property type="match status" value="1"/>
</dbReference>
<reference evidence="11 12" key="1">
    <citation type="submission" date="2021-03" db="EMBL/GenBank/DDBJ databases">
        <title>Genomic Encyclopedia of Type Strains, Phase IV (KMG-IV): sequencing the most valuable type-strain genomes for metagenomic binning, comparative biology and taxonomic classification.</title>
        <authorList>
            <person name="Goeker M."/>
        </authorList>
    </citation>
    <scope>NUCLEOTIDE SEQUENCE [LARGE SCALE GENOMIC DNA]</scope>
    <source>
        <strain evidence="11 12">DSM 27138</strain>
    </source>
</reference>
<keyword evidence="9" id="KW-0472">Membrane</keyword>
<dbReference type="InterPro" id="IPR050612">
    <property type="entry name" value="Prok_Mopterin_Oxidored"/>
</dbReference>
<evidence type="ECO:0000256" key="5">
    <source>
        <dbReference type="ARBA" id="ARBA00022729"/>
    </source>
</evidence>
<dbReference type="Pfam" id="PF00384">
    <property type="entry name" value="Molybdopterin"/>
    <property type="match status" value="1"/>
</dbReference>
<dbReference type="InterPro" id="IPR006656">
    <property type="entry name" value="Mopterin_OxRdtase"/>
</dbReference>
<dbReference type="Gene3D" id="2.20.25.90">
    <property type="entry name" value="ADC-like domains"/>
    <property type="match status" value="1"/>
</dbReference>
<dbReference type="SUPFAM" id="SSF53706">
    <property type="entry name" value="Formate dehydrogenase/DMSO reductase, domains 1-3"/>
    <property type="match status" value="1"/>
</dbReference>
<dbReference type="Pfam" id="PF01568">
    <property type="entry name" value="Molydop_binding"/>
    <property type="match status" value="1"/>
</dbReference>
<keyword evidence="2" id="KW-0004">4Fe-4S</keyword>
<dbReference type="Gene3D" id="2.40.40.20">
    <property type="match status" value="1"/>
</dbReference>
<keyword evidence="7" id="KW-0408">Iron</keyword>
<evidence type="ECO:0000256" key="2">
    <source>
        <dbReference type="ARBA" id="ARBA00022485"/>
    </source>
</evidence>
<protein>
    <submittedName>
        <fullName evidence="11">Anaerobic selenocysteine-containing dehydrogenase</fullName>
    </submittedName>
</protein>
<dbReference type="InterPro" id="IPR009010">
    <property type="entry name" value="Asp_de-COase-like_dom_sf"/>
</dbReference>
<evidence type="ECO:0000256" key="8">
    <source>
        <dbReference type="ARBA" id="ARBA00023014"/>
    </source>
</evidence>
<dbReference type="InterPro" id="IPR006657">
    <property type="entry name" value="MoPterin_dinucl-bd_dom"/>
</dbReference>
<dbReference type="CDD" id="cd02780">
    <property type="entry name" value="MopB_CT_Tetrathionate_Arsenate-R"/>
    <property type="match status" value="1"/>
</dbReference>
<keyword evidence="9" id="KW-1133">Transmembrane helix</keyword>
<evidence type="ECO:0000256" key="1">
    <source>
        <dbReference type="ARBA" id="ARBA00010312"/>
    </source>
</evidence>
<feature type="transmembrane region" description="Helical" evidence="9">
    <location>
        <begin position="14"/>
        <end position="35"/>
    </location>
</feature>
<feature type="domain" description="4Fe-4S Mo/W bis-MGD-type" evidence="10">
    <location>
        <begin position="61"/>
        <end position="153"/>
    </location>
</feature>
<dbReference type="RefSeq" id="WP_209467062.1">
    <property type="nucleotide sequence ID" value="NZ_JAGGLG010000020.1"/>
</dbReference>
<dbReference type="Gene3D" id="3.40.50.740">
    <property type="match status" value="2"/>
</dbReference>
<gene>
    <name evidence="11" type="ORF">J2Z79_002353</name>
</gene>
<dbReference type="SUPFAM" id="SSF50692">
    <property type="entry name" value="ADC-like"/>
    <property type="match status" value="1"/>
</dbReference>
<dbReference type="InterPro" id="IPR006311">
    <property type="entry name" value="TAT_signal"/>
</dbReference>
<evidence type="ECO:0000256" key="7">
    <source>
        <dbReference type="ARBA" id="ARBA00023004"/>
    </source>
</evidence>
<dbReference type="InterPro" id="IPR037946">
    <property type="entry name" value="MopB_CT_Tetrathionate"/>
</dbReference>
<keyword evidence="9" id="KW-0812">Transmembrane</keyword>
<proteinExistence type="inferred from homology"/>
<keyword evidence="5" id="KW-0732">Signal</keyword>
<evidence type="ECO:0000256" key="3">
    <source>
        <dbReference type="ARBA" id="ARBA00022505"/>
    </source>
</evidence>
<evidence type="ECO:0000256" key="4">
    <source>
        <dbReference type="ARBA" id="ARBA00022723"/>
    </source>
</evidence>
<evidence type="ECO:0000259" key="10">
    <source>
        <dbReference type="SMART" id="SM00926"/>
    </source>
</evidence>
<dbReference type="PROSITE" id="PS51318">
    <property type="entry name" value="TAT"/>
    <property type="match status" value="1"/>
</dbReference>
<keyword evidence="6" id="KW-0560">Oxidoreductase</keyword>
<dbReference type="SMART" id="SM00926">
    <property type="entry name" value="Molybdop_Fe4S4"/>
    <property type="match status" value="1"/>
</dbReference>
<evidence type="ECO:0000256" key="6">
    <source>
        <dbReference type="ARBA" id="ARBA00023002"/>
    </source>
</evidence>
<comment type="caution">
    <text evidence="11">The sequence shown here is derived from an EMBL/GenBank/DDBJ whole genome shotgun (WGS) entry which is preliminary data.</text>
</comment>
<dbReference type="EMBL" id="JAGGLG010000020">
    <property type="protein sequence ID" value="MBP2018937.1"/>
    <property type="molecule type" value="Genomic_DNA"/>
</dbReference>
<evidence type="ECO:0000313" key="12">
    <source>
        <dbReference type="Proteomes" id="UP001519289"/>
    </source>
</evidence>
<comment type="similarity">
    <text evidence="1">Belongs to the prokaryotic molybdopterin-containing oxidoreductase family.</text>
</comment>